<reference evidence="2 3" key="1">
    <citation type="journal article" date="2019" name="Commun. Biol.">
        <title>The bagworm genome reveals a unique fibroin gene that provides high tensile strength.</title>
        <authorList>
            <person name="Kono N."/>
            <person name="Nakamura H."/>
            <person name="Ohtoshi R."/>
            <person name="Tomita M."/>
            <person name="Numata K."/>
            <person name="Arakawa K."/>
        </authorList>
    </citation>
    <scope>NUCLEOTIDE SEQUENCE [LARGE SCALE GENOMIC DNA]</scope>
</reference>
<protein>
    <submittedName>
        <fullName evidence="2">Uncharacterized protein</fullName>
    </submittedName>
</protein>
<evidence type="ECO:0000256" key="1">
    <source>
        <dbReference type="SAM" id="MobiDB-lite"/>
    </source>
</evidence>
<dbReference type="EMBL" id="BGZK01000099">
    <property type="protein sequence ID" value="GBP18586.1"/>
    <property type="molecule type" value="Genomic_DNA"/>
</dbReference>
<evidence type="ECO:0000313" key="2">
    <source>
        <dbReference type="EMBL" id="GBP18586.1"/>
    </source>
</evidence>
<feature type="compositionally biased region" description="Basic and acidic residues" evidence="1">
    <location>
        <begin position="311"/>
        <end position="322"/>
    </location>
</feature>
<proteinExistence type="predicted"/>
<organism evidence="2 3">
    <name type="scientific">Eumeta variegata</name>
    <name type="common">Bagworm moth</name>
    <name type="synonym">Eumeta japonica</name>
    <dbReference type="NCBI Taxonomy" id="151549"/>
    <lineage>
        <taxon>Eukaryota</taxon>
        <taxon>Metazoa</taxon>
        <taxon>Ecdysozoa</taxon>
        <taxon>Arthropoda</taxon>
        <taxon>Hexapoda</taxon>
        <taxon>Insecta</taxon>
        <taxon>Pterygota</taxon>
        <taxon>Neoptera</taxon>
        <taxon>Endopterygota</taxon>
        <taxon>Lepidoptera</taxon>
        <taxon>Glossata</taxon>
        <taxon>Ditrysia</taxon>
        <taxon>Tineoidea</taxon>
        <taxon>Psychidae</taxon>
        <taxon>Oiketicinae</taxon>
        <taxon>Eumeta</taxon>
    </lineage>
</organism>
<feature type="region of interest" description="Disordered" evidence="1">
    <location>
        <begin position="243"/>
        <end position="344"/>
    </location>
</feature>
<keyword evidence="3" id="KW-1185">Reference proteome</keyword>
<evidence type="ECO:0000313" key="3">
    <source>
        <dbReference type="Proteomes" id="UP000299102"/>
    </source>
</evidence>
<dbReference type="AlphaFoldDB" id="A0A4C1TYB0"/>
<accession>A0A4C1TYB0</accession>
<feature type="compositionally biased region" description="Basic and acidic residues" evidence="1">
    <location>
        <begin position="276"/>
        <end position="287"/>
    </location>
</feature>
<name>A0A4C1TYB0_EUMVA</name>
<dbReference type="Proteomes" id="UP000299102">
    <property type="component" value="Unassembled WGS sequence"/>
</dbReference>
<gene>
    <name evidence="2" type="ORF">EVAR_14356_1</name>
</gene>
<feature type="compositionally biased region" description="Polar residues" evidence="1">
    <location>
        <begin position="289"/>
        <end position="308"/>
    </location>
</feature>
<comment type="caution">
    <text evidence="2">The sequence shown here is derived from an EMBL/GenBank/DDBJ whole genome shotgun (WGS) entry which is preliminary data.</text>
</comment>
<sequence length="344" mass="37995">MNDRTGQRLLQHARTGRTHVLNNKYIAAFFTGLPSILHFLDQSQVVPGAVSRRARALGRVSRVDGAAYLRIARVLFRDAAVFRSCTGNTRRFSNSPLGGIGCIGVTAQSPSSPRNLRDLDAVTKTFPEKRIRPDPRDEVQKRRMGFLALLCAFIVRTRIQRETMGRFKSLATKSQNYDTDRQAGISAVLDCLWFGEKYAVGHLFSSFEKSKVGRMTGTRGAGDVRNGTRAAHAGVRSLVRRRVTRPAGANTRRDAPAAPRAPYGLQRQPGGGRVQRLHESRQRRPAGERTNNVRVGNTGSCANKTWNSVRPRADPRAPERARPALALRRRRAPAGGGAEDLQLV</sequence>